<dbReference type="Gene3D" id="3.90.210.10">
    <property type="entry name" value="Heat-Labile Enterotoxin, subunit A"/>
    <property type="match status" value="1"/>
</dbReference>
<feature type="compositionally biased region" description="Basic and acidic residues" evidence="5">
    <location>
        <begin position="6758"/>
        <end position="6779"/>
    </location>
</feature>
<dbReference type="InterPro" id="IPR000185">
    <property type="entry name" value="SecA"/>
</dbReference>
<dbReference type="GO" id="GO:0005524">
    <property type="term" value="F:ATP binding"/>
    <property type="evidence" value="ECO:0007669"/>
    <property type="project" value="InterPro"/>
</dbReference>
<feature type="compositionally biased region" description="Basic and acidic residues" evidence="5">
    <location>
        <begin position="1817"/>
        <end position="1829"/>
    </location>
</feature>
<accession>A0A818PK38</accession>
<dbReference type="SMART" id="SM00957">
    <property type="entry name" value="SecA_DEAD"/>
    <property type="match status" value="1"/>
</dbReference>
<evidence type="ECO:0000256" key="3">
    <source>
        <dbReference type="ARBA" id="ARBA00023010"/>
    </source>
</evidence>
<dbReference type="InterPro" id="IPR014018">
    <property type="entry name" value="SecA_motor_DEAD"/>
</dbReference>
<feature type="compositionally biased region" description="Gly residues" evidence="5">
    <location>
        <begin position="1779"/>
        <end position="1797"/>
    </location>
</feature>
<feature type="region of interest" description="Disordered" evidence="5">
    <location>
        <begin position="1731"/>
        <end position="1805"/>
    </location>
</feature>
<dbReference type="Proteomes" id="UP000663872">
    <property type="component" value="Unassembled WGS sequence"/>
</dbReference>
<feature type="compositionally biased region" description="Polar residues" evidence="5">
    <location>
        <begin position="6816"/>
        <end position="6827"/>
    </location>
</feature>
<feature type="coiled-coil region" evidence="4">
    <location>
        <begin position="2106"/>
        <end position="2187"/>
    </location>
</feature>
<organism evidence="8 9">
    <name type="scientific">Rotaria socialis</name>
    <dbReference type="NCBI Taxonomy" id="392032"/>
    <lineage>
        <taxon>Eukaryota</taxon>
        <taxon>Metazoa</taxon>
        <taxon>Spiralia</taxon>
        <taxon>Gnathifera</taxon>
        <taxon>Rotifera</taxon>
        <taxon>Eurotatoria</taxon>
        <taxon>Bdelloidea</taxon>
        <taxon>Philodinida</taxon>
        <taxon>Philodinidae</taxon>
        <taxon>Rotaria</taxon>
    </lineage>
</organism>
<feature type="compositionally biased region" description="Basic and acidic residues" evidence="5">
    <location>
        <begin position="1744"/>
        <end position="1761"/>
    </location>
</feature>
<protein>
    <submittedName>
        <fullName evidence="8">Uncharacterized protein</fullName>
    </submittedName>
</protein>
<dbReference type="GO" id="GO:0017038">
    <property type="term" value="P:protein import"/>
    <property type="evidence" value="ECO:0007669"/>
    <property type="project" value="InterPro"/>
</dbReference>
<dbReference type="PROSITE" id="PS51196">
    <property type="entry name" value="SECA_MOTOR_DEAD"/>
    <property type="match status" value="1"/>
</dbReference>
<dbReference type="PRINTS" id="PR00906">
    <property type="entry name" value="SECA"/>
</dbReference>
<feature type="coiled-coil region" evidence="4">
    <location>
        <begin position="612"/>
        <end position="685"/>
    </location>
</feature>
<evidence type="ECO:0000256" key="4">
    <source>
        <dbReference type="SAM" id="Coils"/>
    </source>
</evidence>
<keyword evidence="3" id="KW-0811">Translocation</keyword>
<feature type="region of interest" description="Disordered" evidence="5">
    <location>
        <begin position="6929"/>
        <end position="6968"/>
    </location>
</feature>
<dbReference type="InterPro" id="IPR027417">
    <property type="entry name" value="P-loop_NTPase"/>
</dbReference>
<dbReference type="GO" id="GO:0006886">
    <property type="term" value="P:intracellular protein transport"/>
    <property type="evidence" value="ECO:0007669"/>
    <property type="project" value="InterPro"/>
</dbReference>
<feature type="compositionally biased region" description="Basic and acidic residues" evidence="5">
    <location>
        <begin position="1930"/>
        <end position="1960"/>
    </location>
</feature>
<evidence type="ECO:0000259" key="6">
    <source>
        <dbReference type="PROSITE" id="PS51194"/>
    </source>
</evidence>
<proteinExistence type="predicted"/>
<feature type="region of interest" description="Disordered" evidence="5">
    <location>
        <begin position="774"/>
        <end position="806"/>
    </location>
</feature>
<feature type="coiled-coil region" evidence="4">
    <location>
        <begin position="298"/>
        <end position="340"/>
    </location>
</feature>
<dbReference type="EMBL" id="CAJNYT010003979">
    <property type="protein sequence ID" value="CAF3622426.1"/>
    <property type="molecule type" value="Genomic_DNA"/>
</dbReference>
<feature type="coiled-coil region" evidence="4">
    <location>
        <begin position="3248"/>
        <end position="3275"/>
    </location>
</feature>
<feature type="region of interest" description="Disordered" evidence="5">
    <location>
        <begin position="6360"/>
        <end position="6380"/>
    </location>
</feature>
<feature type="compositionally biased region" description="Basic and acidic residues" evidence="5">
    <location>
        <begin position="774"/>
        <end position="796"/>
    </location>
</feature>
<feature type="domain" description="Helicase C-terminal" evidence="6">
    <location>
        <begin position="4909"/>
        <end position="5111"/>
    </location>
</feature>
<evidence type="ECO:0000313" key="8">
    <source>
        <dbReference type="EMBL" id="CAF3622426.1"/>
    </source>
</evidence>
<feature type="compositionally biased region" description="Basic residues" evidence="5">
    <location>
        <begin position="6956"/>
        <end position="6968"/>
    </location>
</feature>
<gene>
    <name evidence="8" type="ORF">GRG538_LOCUS23742</name>
</gene>
<feature type="region of interest" description="Disordered" evidence="5">
    <location>
        <begin position="1930"/>
        <end position="1976"/>
    </location>
</feature>
<feature type="region of interest" description="Disordered" evidence="5">
    <location>
        <begin position="6755"/>
        <end position="6790"/>
    </location>
</feature>
<feature type="domain" description="SecA family profile" evidence="7">
    <location>
        <begin position="4371"/>
        <end position="5088"/>
    </location>
</feature>
<evidence type="ECO:0000256" key="5">
    <source>
        <dbReference type="SAM" id="MobiDB-lite"/>
    </source>
</evidence>
<comment type="caution">
    <text evidence="8">The sequence shown here is derived from an EMBL/GenBank/DDBJ whole genome shotgun (WGS) entry which is preliminary data.</text>
</comment>
<dbReference type="GO" id="GO:0006605">
    <property type="term" value="P:protein targeting"/>
    <property type="evidence" value="ECO:0007669"/>
    <property type="project" value="InterPro"/>
</dbReference>
<keyword evidence="2" id="KW-0813">Transport</keyword>
<evidence type="ECO:0000313" key="9">
    <source>
        <dbReference type="Proteomes" id="UP000663872"/>
    </source>
</evidence>
<dbReference type="Gene3D" id="3.40.50.300">
    <property type="entry name" value="P-loop containing nucleotide triphosphate hydrolases"/>
    <property type="match status" value="2"/>
</dbReference>
<keyword evidence="2" id="KW-0653">Protein transport</keyword>
<dbReference type="InterPro" id="IPR011115">
    <property type="entry name" value="SecA_DEAD"/>
</dbReference>
<feature type="coiled-coil region" evidence="4">
    <location>
        <begin position="4825"/>
        <end position="4948"/>
    </location>
</feature>
<dbReference type="SUPFAM" id="SSF52540">
    <property type="entry name" value="P-loop containing nucleoside triphosphate hydrolases"/>
    <property type="match status" value="2"/>
</dbReference>
<dbReference type="Gene3D" id="3.90.1440.10">
    <property type="entry name" value="SecA, preprotein cross-linking domain"/>
    <property type="match status" value="1"/>
</dbReference>
<dbReference type="PANTHER" id="PTHR30612:SF0">
    <property type="entry name" value="CHLOROPLAST PROTEIN-TRANSPORTING ATPASE"/>
    <property type="match status" value="1"/>
</dbReference>
<dbReference type="Pfam" id="PF07517">
    <property type="entry name" value="SecA_DEAD"/>
    <property type="match status" value="1"/>
</dbReference>
<dbReference type="InterPro" id="IPR001650">
    <property type="entry name" value="Helicase_C-like"/>
</dbReference>
<dbReference type="SUPFAM" id="SSF81767">
    <property type="entry name" value="Pre-protein crosslinking domain of SecA"/>
    <property type="match status" value="1"/>
</dbReference>
<keyword evidence="1" id="KW-0963">Cytoplasm</keyword>
<dbReference type="Pfam" id="PF01043">
    <property type="entry name" value="SecA_PP_bind"/>
    <property type="match status" value="1"/>
</dbReference>
<name>A0A818PK38_9BILA</name>
<feature type="compositionally biased region" description="Gly residues" evidence="5">
    <location>
        <begin position="1731"/>
        <end position="1743"/>
    </location>
</feature>
<feature type="region of interest" description="Disordered" evidence="5">
    <location>
        <begin position="6807"/>
        <end position="6827"/>
    </location>
</feature>
<feature type="region of interest" description="Disordered" evidence="5">
    <location>
        <begin position="1817"/>
        <end position="1848"/>
    </location>
</feature>
<feature type="coiled-coil region" evidence="4">
    <location>
        <begin position="1994"/>
        <end position="2063"/>
    </location>
</feature>
<feature type="compositionally biased region" description="Polar residues" evidence="5">
    <location>
        <begin position="1963"/>
        <end position="1976"/>
    </location>
</feature>
<dbReference type="PROSITE" id="PS51194">
    <property type="entry name" value="HELICASE_CTER"/>
    <property type="match status" value="1"/>
</dbReference>
<dbReference type="PANTHER" id="PTHR30612">
    <property type="entry name" value="SECA INNER MEMBRANE COMPONENT OF SEC PROTEIN SECRETION SYSTEM"/>
    <property type="match status" value="1"/>
</dbReference>
<sequence>MNKNYLFISDRNQYSVIIFDESVDDRLSLENSLNSTTVLQIDQSYCTIKCSPNLSGSDHENFKSNCENIKKLFQSNDSAILLFIIHLDDDQTINIESIITFQILNEIYEFDSRSFLFIIDNPYSNPDPNCIKKNLEKLLNITNVRVCFTNIEENSRELLIQSIRNCTPTQCNKDKVFSCTHEQIITVKKELEKKQNSLINLLKEINIKVEENGDLCKFFYKDIRYGYDNEKNALSCSNDQGIKLLNKKEFGILKYLLRRDALFNKSKKINEELEKGNLDQTIQDYLTKQNEHIQVSGEETKKQRLEEINEMIAELETDVNENIDERKRQLKSELADFEQCLNNIGELKRAIMTKKEQIYNLSQNIADENRGIQENDENLNDLLKAKVFQFIYKLEFYQAQQSKELQKDEYKTTVYWDRFNIEKEKKDVNILEQHLESKRNASHKLKNSLETEKKEVERLEQRNNDLLGFITKIEIEISNLNTKSESIDNEIKKLKENKEKFEEERKAKIRRKKAEKIFVDVGGSNNYDPNLKLKSRPHRDCLVTPGVGYCHYIGAVEQAIEFVSNKLDSAGSINEEETKKELLEHLCSTERYPHSVADIKNGKHTKDLEKVVDETIKKLHVLRDEAEKIKKEYDEKIKKIEDEIKGKETECRDIKHKITEKLGNLSQHREEIAENASKIATIKENIRYIESGIKHKKEIISFIEEKKKIFDIRLRFVTEYNEIKQKDIDTQITSYEHLLLQINKSDPCPTFLKDQYQQQIDLLKEYRNCLAEENKDKQADSKRKNPDASSNIEDKSNNVNTTLSSLEDKQKRIEQLKVELDKLNCDKEEAERNLKEKNVIHKFEVTKRQLNYLESLVEIQKIQEKSILLSKSSLIHSLTHYGFSLRGRNYAYPLPDPKGHEQAQQDAIRNINRLLEHVDSVDKYLIQLQAERQTLDQLNITLKENKLTQFKDIEKFLMPRFIRLSGCDQFNHGETLSQIESFISVLIAEILDRSHLYEIDGFNPLDPIIERGLVKILMKLEDHSDLSKALSEVNSEYSDEGHISQVTIFEIGKQSETLTDLKVQNRRELFLFKQDDLYFVLKHDQTMKLIENENLNFKLNINKILSDLANETDLLEDLCQRRITYAYKQKLHTSNELTRVYQNEIEQFAQIYSVKEFNAIFSSYTNQMLFYFLSNVDENLDKFGLKLNQFDSEFEEISNSSLIKIKDLYKTAIVRVLLREQERRKQIRVEKITENENEEIHLTNLILQDEESEKQLLEKFDEKREEISKIEADLNQILGTLNQSEEIYKKRIEDLENKQINILAKLDSLKKALATLSEDMIRNEVKIREIKEKVENLQIQSEDIAKNIEETQKKLNETIEQKSKLSNEKNALEIRKGHIIVEKEDQEKKLEEKKNEINQNEAWKQFLRNLNRAFLDEQIYEKRQPIFKKIYSVQNLSELYNILREDEDLKKILFENLKEKYVDDYVNNPANLFRDEISNLHIKLKQLAKSFIGPLNGDLVSELGKNIKGDSIQIKKYRISTGGNVSYREVHRNVKDTIEREIKCRTGSLYFDNEILQVSTNGINSFDDLPQEIRSLANDRIKIKYQQHEWNNRFNKKYNEAVNQFNELKIDYRQFVCCYVDQIEILCGGSFLLDTSEYYPGIDLIVRTKQMKCGNKGESVKLVTTGSNAPEFEFKQASDGRKKRDYIDVPGGHSGYDGEFGRHGQHAGNIFIKIDGPIEGLDLLESIELSGGKGGDGQLGGNGDKGRKGKDGENGTAEDTRGFAGGQTTFGLGQAGTKSGDGGSAGFSGRGGRGGQPGNLRINDRQGDLFERIRDRVQRNEGSSGKDPDLSGDNASKGGEGGDPTIVGMDQVKNKRSVFHRTKPENGEIDIPYLLEKNPRLREEVEKNSKFGNRGLSTTATVAFMLFAPAILAPLPLLINRTIAYRMSKSEDEYKQNPRRDKNTKGKSKENETSRFRQETENESQSIQRDFTNTSNLDRSLLEKSNEFSEAIGNNSHQQRIDQLNLEKKQFENSIADFKSQEEQLKSDVESKEQTIAQLETEINQYQNSLTELRTTNLELNKQETLNLTKEVKLMTNQQELRDKRNAETLSQQISMASLEKHLNLHGQYQQEYNQMKESLNRYKEAKELLLRKKKEEEAHIEKELARLTNNLRENRKKLNHSTNDKLKLMKDEIILSEDLLQKTQEEVQHEHEHEIHYQLDQDIDIDIPKNRKPLLNQIESLAFTPFARKLTNDDQNREYFQSFPEFNKLLNNTRDDEVLEEKACVSITADINKMTQKETKIEEFNPYPILMKSLELTVEVFNKISDIELSDIEFDLNQIERFYRGIHYSCEININQLNENIRKMQIANDDFNNSELNKVFLDFMKRMQLITIEKFLDKRNEQTRNNLLTNLNLVSDFLNRKSEELLFSYLDKDFFNQLSDLKENLGDFNNTLLINIENGLRNIKERRFFQQINILDDVEQVIAIFDLRRLFRLECSSIDFHHYDSSWTPLELEMLEFNEGPTFEKLISLVTNFQNTLAKKQDYFYGRSLKSDRNFFEVIIHNFDHFAKDTIELELLKKFEGVIDSFSTPLTFLADMRRELLKKIRNKFLLNELIISLREKDYLPKNCQNIVNKLLSTDVHLDESKKQILEEKINKNQENNAELVYNELLSLINHPGEAQVKSEQVDEELNERNEDMKFIEEIKSSIKNKFQNDPLENTSLSSIENLVETTILQVFSELYDTYDDKSTRSKGIESYKQQVRFIFNRDNENLKKCLFMFQTLCQESYFYENSSNISQTTDSSQVNTVLFDLDYSYHSLRYELENSRKLKKTAEYVKELERIKCSLLKDTENHCRNNVKQISDRLYKNLKDTLFRLKVKNELTANNINTQINLYLQDNKQSKDEGWSQCENILSEILTDNFSHLTKNDELLEKFFGDIYVKNDELFRCLLNSCGFQILPNAFEIIRRLRKSLYKHQCSNDFQEILLIKYFQVCEYNTASVIGCLNDLSGKLDKLDDFENAVYRGLLVLNSDFNIDINEVEFYSRLKELINEVQSHYERQLQFADQLQTLQPNGTDSKHIDDVRPTDTDIENIKKIRFSYKHEEKLFDCSTTKMDKDWLIYLRFAHNSITTDEVLDKMKRHYIEEIESFTKKRADEQLEEFFKKHAANENDDKQTKFLNLLNSRNDKLLPELFYHLKTSIRFEFEHVQKLSDTINQLNSSNQNGQFDELIILLEEYETSLFVNLIESLYKPIFEKQSSCELKLSNRKKNIMHQYELNLQSQNKQYHQLQKKFIELSLEKFEKVFNEDKDDLFYQNRIEIFDRLAKDIENKNNDETEQILGSQLNQRVFENLKANTLFEGNIIDSNRSVTIPDRRRIKQKSIFNRKKLDYFFDERGRFSSELDNELKRCSVEVNVNNQKQVYDFSWTDADQFDEIYPMINHLYASHRIELFRKAIESFRKKITRENLIEIIKQSAYLFRSEGLIALKPESQISVIIKFIKDFHSIIVDAMFPDQEDQLILSDFLDALNFFETFDIDLRKEIDELRVCLKYKIYKEHNYVLVEREYEEFIEKRQQNAFGISFQSTVTIVENILYLMDLLEDSNKPSFFEGLKKDFPNINYSEKVSKKDLEDIEKMLNNKKDERLTPVESNDASAERIDLAQIHESVHMNHQSIEVNRKNVIILMIRLDEYSEILKREQIKNLFNSLMKINQISEYLSDLKYLLTHYYIIKIRSEIEQTNHHVAKEFVLLVVSLSYKLFQCLKNRKGYEKLLDYIDEIWKNVENKDKLNGTLYKIIDENFNADLEKINESNLHDVLHTFDVLPLDYLYRKKSSFSKLFETVESFNNDDNKEKYLTNLIRYCFLFCSLDENELESSIRFHLTDGNQTDILVKCLKEIINNTIDIRFCDKQPNPIVNTKEILLVKDNGKFEVFYPKDEQRSSIVVDDNFNVGILSSLCFDRNQVSRETFEKNCKLVYEMVRMKGGEISVNFDKNRIIEHITSSSNQIDVQVFCNYEEKRQLDWILSFAKENNQTLELEKIFSKPVLSWLEELNALKIELVKRKILEQISIDDKNEIEDRFHDSIKFSQFFAKDCINDWFEIIVKVSRSNLTKISLTDLTKIISSLSDIRDLSIVKKLLTNTESHSWLYNILFLRIESNLKIMLRGNLGDDLENRLSHLKGKLKLPMDPKCFFLDVFGQLILECEDQESKLLENNFKRFLIEFIDLIIESRIDLDEQLLKKLSLKPLSLWKLPIEKKVFFKNLEQIHIFQHAFEIDQSTAVDYLYKIREEKGNEILENLLDLIKKIPNNECTLNKLNELLEELTFGGFTLDKGSLEAIRNKPFDQWEDCLKTYTEQQHYELNIDQLIEAMKEKVGEGKINESIKNLLEEKKINNLFETIYSFCGERFNQEENTLQSEKKYSSICTPLSNKVIKDWTKADIRQWADILREEKRSSKTYFDLNEKYLPEIMAVIIRAVKIYHGYHPRNIQLIALAIFLQPTGSAKGRLGNISTGEGKSLITAMLAVSRALIGDRVDIVTSSKVLAVRDASDDPDEGYKKFFALFGLNVSNNCDDDCDNPKTGQALRKERYQENQIIYGETGYFQRDILLTKFFGKDIRDRIGDILIVDEVDNMFIDNAEKILYISHNIADMRHLRDLFIQIWVSVNNRVEQFYSEENVEKIHKYIKLMIKNKDLQIPRTLTKFIDINLKTWITNAYTAKYIESNDSYIIGDIESTKHGEILIMDKDTGVEQMNTRWSNGLHQFLQLKHCGKLSDESLKAVFISNMNFFKLYDTLNGMSGTVGDQEERKLLTLEYGTDCFELPRFRKYRFRYEKRKEFVGRNESEWFQKIVEDIRDKMKSTREIDIVNSQLKDLNTELNDKIRNYNVLLEKINKLKTEKKSLTKEIQNSSVSDDENKSEKYYDKLQKCEIEMNRKRKEIDEINQDINSLKEVIVFHQTQHMKLEKNIRDFNQILSDEKRDNRRAVLIICEKIADLEKIAAKVRQEFQQANIYTYDRAYRKFEKNILTPGDIIIATNIAGRGTDLGIDKVLETNGGLHVILSYIPANLRVHQQAFGRTARAGKRGTGTYIVYDSRKMVFIPDMTVDFLLNERDEKEKERLDEIVKKSFPKIKIENILFEEFNLFKDEIKLKIQENLPKTENHFFPGSEVLREVTESKLVRPFRWDNHDIDFNMGYFELQLNSLQNHWAFWLNEMDEKLSKVYVTGSDLILEKLTEFKERMLRELDFNTYGLITEPAELIKLSKLLMDKKKYREAQDCYSQIIKDHPEFSEVAHYYNAFCIIHLGSGDRDAKIKAKVNLKKALSLLESKRNTVMSRNQILLSLNHITRRKGQALNVNYFKKQNEGEAQILSHHINAILEAIGSEINSDSFRCGTITGDNPTKIYEEILKDDFDLIKDTRISKKIIIGSKVLIESTDEKWKQIPNANMTSFSLNKDDLFTYEKFSKLGFPEIQYRTFRNELQQLGILSPLELYQKNRDCILFPNSFKYCQEEVLNALEEVLNKSQKHNWTFKKRIIKENFFETKVFHKDLFLAATDGFVRKEEMIRITEQIRDELVGKLDDPVFCGLGDDIKRLLLGKTAISLSDEDRINRNTVFKIICEKMGFNNAEKEVLDALLSSVFEEKIQIGTQISETLKQNIEKTILVQKTLQLQEVIHNSLSGNDKLFPLSIGDIIKKTTFINTIKSFPHGSEITDEQILNILKYLEFNEKLRINENLNEKFDDSTNDKVFCGKRKKIKKFFLEKESYTLTSGETVCLESNKNPVSKCQLTEVMKEIGIKDDEKINDIFTHLALEFHSVKFIHSYTELYLDNRAIEPIKNYLSKISLLLTDQNREEIKSKIDSLTFVQIGSLHNKSKLIKKTLLKAIEYNDSDLTKEKFGLSKEEFELLRAVLQDNDIFESTLYELLSKSYGKSSFDTYKAFYANLENILITLYDNNGRISEENLALRTANDVSKELFYRLRESNVIKGAKVYFKFTGDPEKRIEDIRKQIEDVVAKVFKLKRKDDLSYDIADRTGFGDFVTSKNKELDEYIDSISNILKQCAGVFRTLPKVKISEKNLKTMFQTGQIPPEIMDYVATCFDSVLSLTEAKSFWNWDAFCCAMLGVAQIVAGVALDVCTCGAAHYFAQVLISEGIGDIIFAIQSGIQGNFSWKAYCQHKVQSLIISLLTAGVGSYLSKGAQAGKATIALATKAAILKAIAKETMTHLITGVASAIVSISTDELSQFLMKELLDKHFEKILDGWIANDAIYKSKRMILNERFESIYKKFDAEDAKNIINKCIHTTLLDLQQGDLANTIFNKVTQVAHGISGALSNTARILQKNKGKAALLGSIAKVIDKSITGLRLSKNLGDLCFICQRFCEILDKKLLDCFNRESAKSNSETIKENANSETIKENANSETIKENANISLSAKSNSETIKENANSETIKENANISISSKSNSETIKENANISISANISEHIKSMEDQMKTAVKEKVNHDFLKPGIQFILNNAMRPVTEFLTSPFANARGELEEHIGKRADEFIALIEEKEQKSLKKLNSRKIRALEQLGHLINVKDIDFEDLEITVSNLNGESIRELKTQYGDNVRIVIKNGKVFALIPTYKEYIDNIESGVFAGAMHFKLAAETFQVSIETLDPENGFELHKDAPYEGIVRPSKHSNDKSIKVAYIKSKEKGQIDHFAPVIEVNGEYKIVELKQNVDTNDQCFAQTMLFIQQYEKGNIKNIDFDKAYDFPISAEKINEFNKRLAQQGRSSHSMRQVYEQGLTVKYSGFLGGRLPRSRSSDLREQRRTSPRYRERHLGSEGESSSENPFVGYRALRPDEDPLNDGVRTPEGYDPNISASDHVSKGSTAKTKSAFVSASRSIKVAAAWASESGGIVAEIDIPNEEHLPYENRSVFDLTDPNTAEYIFGKQNIRSQNYAKASQEILIKNGVSADKIRKLYEVRKGTRKEYNSLKEQSPDGTKIFITRRKAKESPSPRILRKKYHRADKQN</sequence>
<feature type="coiled-coil region" evidence="4">
    <location>
        <begin position="421"/>
        <end position="511"/>
    </location>
</feature>
<evidence type="ECO:0000259" key="7">
    <source>
        <dbReference type="PROSITE" id="PS51196"/>
    </source>
</evidence>
<reference evidence="8" key="1">
    <citation type="submission" date="2021-02" db="EMBL/GenBank/DDBJ databases">
        <authorList>
            <person name="Nowell W R."/>
        </authorList>
    </citation>
    <scope>NUCLEOTIDE SEQUENCE</scope>
</reference>
<dbReference type="SMART" id="SM00490">
    <property type="entry name" value="HELICc"/>
    <property type="match status" value="1"/>
</dbReference>
<dbReference type="GO" id="GO:0016020">
    <property type="term" value="C:membrane"/>
    <property type="evidence" value="ECO:0007669"/>
    <property type="project" value="InterPro"/>
</dbReference>
<feature type="coiled-coil region" evidence="4">
    <location>
        <begin position="1253"/>
        <end position="1403"/>
    </location>
</feature>
<evidence type="ECO:0000256" key="2">
    <source>
        <dbReference type="ARBA" id="ARBA00022927"/>
    </source>
</evidence>
<keyword evidence="4" id="KW-0175">Coiled coil</keyword>
<evidence type="ECO:0000256" key="1">
    <source>
        <dbReference type="ARBA" id="ARBA00022490"/>
    </source>
</evidence>
<dbReference type="InterPro" id="IPR011130">
    <property type="entry name" value="SecA_preprotein_X-link_dom"/>
</dbReference>
<dbReference type="InterPro" id="IPR036670">
    <property type="entry name" value="SecA_X-link_sf"/>
</dbReference>